<organism evidence="7 8">
    <name type="scientific">Luteolibacter luteus</name>
    <dbReference type="NCBI Taxonomy" id="2728835"/>
    <lineage>
        <taxon>Bacteria</taxon>
        <taxon>Pseudomonadati</taxon>
        <taxon>Verrucomicrobiota</taxon>
        <taxon>Verrucomicrobiia</taxon>
        <taxon>Verrucomicrobiales</taxon>
        <taxon>Verrucomicrobiaceae</taxon>
        <taxon>Luteolibacter</taxon>
    </lineage>
</organism>
<dbReference type="InterPro" id="IPR000711">
    <property type="entry name" value="ATPase_OSCP/dsu"/>
</dbReference>
<dbReference type="GO" id="GO:0016020">
    <property type="term" value="C:membrane"/>
    <property type="evidence" value="ECO:0007669"/>
    <property type="project" value="UniProtKB-SubCell"/>
</dbReference>
<protein>
    <submittedName>
        <fullName evidence="7">F0F1 ATP synthase subunit delta</fullName>
    </submittedName>
</protein>
<dbReference type="EMBL" id="CP051774">
    <property type="protein sequence ID" value="QJE96589.1"/>
    <property type="molecule type" value="Genomic_DNA"/>
</dbReference>
<dbReference type="AlphaFoldDB" id="A0A858RJK3"/>
<sequence>MKISKVATATARRIFRLCQTGGRLDEAKLASAVRRIGQEKPRGFRGILFALKRLVRLEIERRRVTVESATELDQASRDRVIAGLAVKYGADLTFDFRVNPELLGGLKIRVGNDVFDGSVKGRLDRLAQAF</sequence>
<keyword evidence="4" id="KW-0406">Ion transport</keyword>
<dbReference type="PROSITE" id="PS00389">
    <property type="entry name" value="ATPASE_DELTA"/>
    <property type="match status" value="1"/>
</dbReference>
<accession>A0A858RJK3</accession>
<evidence type="ECO:0000256" key="3">
    <source>
        <dbReference type="ARBA" id="ARBA00022781"/>
    </source>
</evidence>
<evidence type="ECO:0000256" key="5">
    <source>
        <dbReference type="ARBA" id="ARBA00023136"/>
    </source>
</evidence>
<keyword evidence="6" id="KW-0066">ATP synthesis</keyword>
<dbReference type="Pfam" id="PF00213">
    <property type="entry name" value="OSCP"/>
    <property type="match status" value="1"/>
</dbReference>
<keyword evidence="2" id="KW-0813">Transport</keyword>
<proteinExistence type="predicted"/>
<evidence type="ECO:0000256" key="2">
    <source>
        <dbReference type="ARBA" id="ARBA00022448"/>
    </source>
</evidence>
<evidence type="ECO:0000256" key="4">
    <source>
        <dbReference type="ARBA" id="ARBA00023065"/>
    </source>
</evidence>
<evidence type="ECO:0000313" key="8">
    <source>
        <dbReference type="Proteomes" id="UP000501812"/>
    </source>
</evidence>
<dbReference type="KEGG" id="luo:HHL09_12605"/>
<dbReference type="Proteomes" id="UP000501812">
    <property type="component" value="Chromosome"/>
</dbReference>
<dbReference type="InterPro" id="IPR020781">
    <property type="entry name" value="ATPase_OSCP/d_CS"/>
</dbReference>
<keyword evidence="3" id="KW-0375">Hydrogen ion transport</keyword>
<reference evidence="7 8" key="1">
    <citation type="submission" date="2020-04" db="EMBL/GenBank/DDBJ databases">
        <title>Luteolibacter sp. G-1-1-1 isolated from soil.</title>
        <authorList>
            <person name="Dahal R.H."/>
        </authorList>
    </citation>
    <scope>NUCLEOTIDE SEQUENCE [LARGE SCALE GENOMIC DNA]</scope>
    <source>
        <strain evidence="7 8">G-1-1-1</strain>
    </source>
</reference>
<dbReference type="GO" id="GO:0046933">
    <property type="term" value="F:proton-transporting ATP synthase activity, rotational mechanism"/>
    <property type="evidence" value="ECO:0007669"/>
    <property type="project" value="InterPro"/>
</dbReference>
<keyword evidence="5" id="KW-0472">Membrane</keyword>
<name>A0A858RJK3_9BACT</name>
<dbReference type="RefSeq" id="WP_169454990.1">
    <property type="nucleotide sequence ID" value="NZ_CP051774.1"/>
</dbReference>
<evidence type="ECO:0000256" key="1">
    <source>
        <dbReference type="ARBA" id="ARBA00004370"/>
    </source>
</evidence>
<keyword evidence="8" id="KW-1185">Reference proteome</keyword>
<gene>
    <name evidence="7" type="ORF">HHL09_12605</name>
</gene>
<evidence type="ECO:0000256" key="6">
    <source>
        <dbReference type="ARBA" id="ARBA00023310"/>
    </source>
</evidence>
<comment type="subcellular location">
    <subcellularLocation>
        <location evidence="1">Membrane</location>
    </subcellularLocation>
</comment>
<evidence type="ECO:0000313" key="7">
    <source>
        <dbReference type="EMBL" id="QJE96589.1"/>
    </source>
</evidence>